<evidence type="ECO:0000256" key="3">
    <source>
        <dbReference type="ARBA" id="ARBA00023315"/>
    </source>
</evidence>
<sequence>MASAAGPATAAEEPVPLSRVRRATAAAMVASASTIPQVTEFMDVDATRTMRLLRRLRADPAYAGLRVSPLLITAYALAQALRHYPDMNIRWDDSGPRLLRRRTVDLGIAVATERGLLVPHVRAAEGLTLRELAGRIGTAVAATRDGSCTPADLAPGSITLTNLGTLGVDSGTPLILPGETAILALGTVRTMPWMYRGEVVPRDVVHLALTFDHRVVDGDLGARVLTEVAESLRRPLRLLTHA</sequence>
<proteinExistence type="predicted"/>
<dbReference type="EMBL" id="BAABJQ010000016">
    <property type="protein sequence ID" value="GAA5192108.1"/>
    <property type="molecule type" value="Genomic_DNA"/>
</dbReference>
<dbReference type="Gene3D" id="3.30.559.10">
    <property type="entry name" value="Chloramphenicol acetyltransferase-like domain"/>
    <property type="match status" value="1"/>
</dbReference>
<reference evidence="6" key="1">
    <citation type="journal article" date="2019" name="Int. J. Syst. Evol. Microbiol.">
        <title>The Global Catalogue of Microorganisms (GCM) 10K type strain sequencing project: providing services to taxonomists for standard genome sequencing and annotation.</title>
        <authorList>
            <consortium name="The Broad Institute Genomics Platform"/>
            <consortium name="The Broad Institute Genome Sequencing Center for Infectious Disease"/>
            <person name="Wu L."/>
            <person name="Ma J."/>
        </authorList>
    </citation>
    <scope>NUCLEOTIDE SEQUENCE [LARGE SCALE GENOMIC DNA]</scope>
    <source>
        <strain evidence="6">JCM 18304</strain>
    </source>
</reference>
<keyword evidence="6" id="KW-1185">Reference proteome</keyword>
<organism evidence="5 6">
    <name type="scientific">Rugosimonospora acidiphila</name>
    <dbReference type="NCBI Taxonomy" id="556531"/>
    <lineage>
        <taxon>Bacteria</taxon>
        <taxon>Bacillati</taxon>
        <taxon>Actinomycetota</taxon>
        <taxon>Actinomycetes</taxon>
        <taxon>Micromonosporales</taxon>
        <taxon>Micromonosporaceae</taxon>
        <taxon>Rugosimonospora</taxon>
    </lineage>
</organism>
<dbReference type="SUPFAM" id="SSF52777">
    <property type="entry name" value="CoA-dependent acyltransferases"/>
    <property type="match status" value="1"/>
</dbReference>
<keyword evidence="3" id="KW-0012">Acyltransferase</keyword>
<feature type="domain" description="2-oxoacid dehydrogenase acyltransferase catalytic" evidence="4">
    <location>
        <begin position="11"/>
        <end position="239"/>
    </location>
</feature>
<dbReference type="InterPro" id="IPR050743">
    <property type="entry name" value="2-oxoacid_DH_E2_comp"/>
</dbReference>
<evidence type="ECO:0000256" key="2">
    <source>
        <dbReference type="ARBA" id="ARBA00022679"/>
    </source>
</evidence>
<gene>
    <name evidence="5" type="ORF">GCM10023322_50990</name>
</gene>
<evidence type="ECO:0000313" key="6">
    <source>
        <dbReference type="Proteomes" id="UP001501570"/>
    </source>
</evidence>
<comment type="caution">
    <text evidence="5">The sequence shown here is derived from an EMBL/GenBank/DDBJ whole genome shotgun (WGS) entry which is preliminary data.</text>
</comment>
<name>A0ABP9S8Z1_9ACTN</name>
<dbReference type="InterPro" id="IPR023213">
    <property type="entry name" value="CAT-like_dom_sf"/>
</dbReference>
<protein>
    <recommendedName>
        <fullName evidence="4">2-oxoacid dehydrogenase acyltransferase catalytic domain-containing protein</fullName>
    </recommendedName>
</protein>
<dbReference type="Pfam" id="PF00198">
    <property type="entry name" value="2-oxoacid_dh"/>
    <property type="match status" value="1"/>
</dbReference>
<evidence type="ECO:0000259" key="4">
    <source>
        <dbReference type="Pfam" id="PF00198"/>
    </source>
</evidence>
<evidence type="ECO:0000256" key="1">
    <source>
        <dbReference type="ARBA" id="ARBA00001938"/>
    </source>
</evidence>
<comment type="cofactor">
    <cofactor evidence="1">
        <name>(R)-lipoate</name>
        <dbReference type="ChEBI" id="CHEBI:83088"/>
    </cofactor>
</comment>
<evidence type="ECO:0000313" key="5">
    <source>
        <dbReference type="EMBL" id="GAA5192108.1"/>
    </source>
</evidence>
<keyword evidence="2" id="KW-0808">Transferase</keyword>
<dbReference type="PANTHER" id="PTHR43178:SF5">
    <property type="entry name" value="LIPOAMIDE ACYLTRANSFERASE COMPONENT OF BRANCHED-CHAIN ALPHA-KETO ACID DEHYDROGENASE COMPLEX, MITOCHONDRIAL"/>
    <property type="match status" value="1"/>
</dbReference>
<accession>A0ABP9S8Z1</accession>
<dbReference type="InterPro" id="IPR001078">
    <property type="entry name" value="2-oxoacid_DH_actylTfrase"/>
</dbReference>
<dbReference type="PANTHER" id="PTHR43178">
    <property type="entry name" value="DIHYDROLIPOAMIDE ACETYLTRANSFERASE COMPONENT OF PYRUVATE DEHYDROGENASE COMPLEX"/>
    <property type="match status" value="1"/>
</dbReference>
<dbReference type="Proteomes" id="UP001501570">
    <property type="component" value="Unassembled WGS sequence"/>
</dbReference>